<gene>
    <name evidence="4" type="primary">FEM1B</name>
    <name evidence="4" type="ORF">AWC38_SpisGene25243</name>
</gene>
<evidence type="ECO:0000313" key="4">
    <source>
        <dbReference type="EMBL" id="PFX11193.1"/>
    </source>
</evidence>
<dbReference type="EMBL" id="LSMT01003283">
    <property type="protein sequence ID" value="PFX11193.1"/>
    <property type="molecule type" value="Genomic_DNA"/>
</dbReference>
<feature type="repeat" description="ANK" evidence="3">
    <location>
        <begin position="275"/>
        <end position="315"/>
    </location>
</feature>
<sequence length="408" mass="46666">GATIANDRATHNIEKAFGYMERGMKKRYEDHTHPLLKMETKPVKAYQNRRESQTLEELALLKGDDPAVRMEGLLIRERILGTENTMLLDNIRYSGSVFAESQQFEVCIGLWIRAMEIAMNGDVPVAEDVGNCIDLFAEMVQGGHRLGSKTVDEVIEKLVDANEKLTGKLRSWKSQKGHEKEEQETLLFYALYLLMIYTKVQDPLEMKNSPMIICLQRFLRSNPRTRDGNTLLHLAVWHKTPVHKARVKILCKLPCVEIIKVILFAGCDVNAVNEEGDTPLHLAVTLKPKPEERETLKEMLELLLVNGAFTKLVNTNYLTAMDCCETEEARMILLRKSRQNAMKVDANVDIYSFGVLLCEICIREQPEPDRREEQVVMVNNRALRALIWRCLSRAPEERPSMEDIIGEL</sequence>
<dbReference type="GO" id="GO:0004842">
    <property type="term" value="F:ubiquitin-protein transferase activity"/>
    <property type="evidence" value="ECO:0007669"/>
    <property type="project" value="TreeGrafter"/>
</dbReference>
<dbReference type="InterPro" id="IPR011009">
    <property type="entry name" value="Kinase-like_dom_sf"/>
</dbReference>
<dbReference type="AlphaFoldDB" id="A0A2B4R307"/>
<dbReference type="Pfam" id="PF00023">
    <property type="entry name" value="Ank"/>
    <property type="match status" value="1"/>
</dbReference>
<reference evidence="5" key="1">
    <citation type="journal article" date="2017" name="bioRxiv">
        <title>Comparative analysis of the genomes of Stylophora pistillata and Acropora digitifera provides evidence for extensive differences between species of corals.</title>
        <authorList>
            <person name="Voolstra C.R."/>
            <person name="Li Y."/>
            <person name="Liew Y.J."/>
            <person name="Baumgarten S."/>
            <person name="Zoccola D."/>
            <person name="Flot J.-F."/>
            <person name="Tambutte S."/>
            <person name="Allemand D."/>
            <person name="Aranda M."/>
        </authorList>
    </citation>
    <scope>NUCLEOTIDE SEQUENCE [LARGE SCALE GENOMIC DNA]</scope>
</reference>
<dbReference type="GO" id="GO:0031436">
    <property type="term" value="C:BRCA1-BARD1 complex"/>
    <property type="evidence" value="ECO:0007669"/>
    <property type="project" value="TreeGrafter"/>
</dbReference>
<dbReference type="STRING" id="50429.A0A2B4R307"/>
<feature type="non-terminal residue" evidence="4">
    <location>
        <position position="1"/>
    </location>
</feature>
<evidence type="ECO:0000313" key="5">
    <source>
        <dbReference type="Proteomes" id="UP000225706"/>
    </source>
</evidence>
<dbReference type="Gene3D" id="1.10.510.10">
    <property type="entry name" value="Transferase(Phosphotransferase) domain 1"/>
    <property type="match status" value="1"/>
</dbReference>
<dbReference type="PANTHER" id="PTHR24171">
    <property type="entry name" value="ANKYRIN REPEAT DOMAIN-CONTAINING PROTEIN 39-RELATED"/>
    <property type="match status" value="1"/>
</dbReference>
<dbReference type="Proteomes" id="UP000225706">
    <property type="component" value="Unassembled WGS sequence"/>
</dbReference>
<dbReference type="InterPro" id="IPR002110">
    <property type="entry name" value="Ankyrin_rpt"/>
</dbReference>
<evidence type="ECO:0000256" key="1">
    <source>
        <dbReference type="ARBA" id="ARBA00022737"/>
    </source>
</evidence>
<evidence type="ECO:0000256" key="2">
    <source>
        <dbReference type="ARBA" id="ARBA00023043"/>
    </source>
</evidence>
<dbReference type="PROSITE" id="PS50088">
    <property type="entry name" value="ANK_REPEAT"/>
    <property type="match status" value="1"/>
</dbReference>
<name>A0A2B4R307_STYPI</name>
<comment type="caution">
    <text evidence="4">The sequence shown here is derived from an EMBL/GenBank/DDBJ whole genome shotgun (WGS) entry which is preliminary data.</text>
</comment>
<proteinExistence type="predicted"/>
<dbReference type="GO" id="GO:0085020">
    <property type="term" value="P:protein K6-linked ubiquitination"/>
    <property type="evidence" value="ECO:0007669"/>
    <property type="project" value="TreeGrafter"/>
</dbReference>
<protein>
    <submittedName>
        <fullName evidence="4">Protein fem-1-like B</fullName>
    </submittedName>
</protein>
<evidence type="ECO:0000256" key="3">
    <source>
        <dbReference type="PROSITE-ProRule" id="PRU00023"/>
    </source>
</evidence>
<organism evidence="4 5">
    <name type="scientific">Stylophora pistillata</name>
    <name type="common">Smooth cauliflower coral</name>
    <dbReference type="NCBI Taxonomy" id="50429"/>
    <lineage>
        <taxon>Eukaryota</taxon>
        <taxon>Metazoa</taxon>
        <taxon>Cnidaria</taxon>
        <taxon>Anthozoa</taxon>
        <taxon>Hexacorallia</taxon>
        <taxon>Scleractinia</taxon>
        <taxon>Astrocoeniina</taxon>
        <taxon>Pocilloporidae</taxon>
        <taxon>Stylophora</taxon>
    </lineage>
</organism>
<dbReference type="Gene3D" id="1.25.40.20">
    <property type="entry name" value="Ankyrin repeat-containing domain"/>
    <property type="match status" value="1"/>
</dbReference>
<dbReference type="OrthoDB" id="5974054at2759"/>
<keyword evidence="1" id="KW-0677">Repeat</keyword>
<dbReference type="InterPro" id="IPR036770">
    <property type="entry name" value="Ankyrin_rpt-contain_sf"/>
</dbReference>
<dbReference type="SMART" id="SM00248">
    <property type="entry name" value="ANK"/>
    <property type="match status" value="2"/>
</dbReference>
<dbReference type="GO" id="GO:0070531">
    <property type="term" value="C:BRCA1-A complex"/>
    <property type="evidence" value="ECO:0007669"/>
    <property type="project" value="TreeGrafter"/>
</dbReference>
<dbReference type="SUPFAM" id="SSF48403">
    <property type="entry name" value="Ankyrin repeat"/>
    <property type="match status" value="1"/>
</dbReference>
<dbReference type="SUPFAM" id="SSF56112">
    <property type="entry name" value="Protein kinase-like (PK-like)"/>
    <property type="match status" value="1"/>
</dbReference>
<accession>A0A2B4R307</accession>
<keyword evidence="5" id="KW-1185">Reference proteome</keyword>
<dbReference type="PANTHER" id="PTHR24171:SF8">
    <property type="entry name" value="BRCA1-ASSOCIATED RING DOMAIN PROTEIN 1"/>
    <property type="match status" value="1"/>
</dbReference>
<keyword evidence="2 3" id="KW-0040">ANK repeat</keyword>